<dbReference type="EC" id="1.1.1.141" evidence="3"/>
<dbReference type="Gene3D" id="3.40.50.720">
    <property type="entry name" value="NAD(P)-binding Rossmann-like Domain"/>
    <property type="match status" value="1"/>
</dbReference>
<comment type="catalytic activity">
    <reaction evidence="18">
        <text>prostaglandin E2 + NAD(+) = 15-oxoprostaglandin E2 + NADH + H(+)</text>
        <dbReference type="Rhea" id="RHEA:11876"/>
        <dbReference type="ChEBI" id="CHEBI:15378"/>
        <dbReference type="ChEBI" id="CHEBI:57400"/>
        <dbReference type="ChEBI" id="CHEBI:57540"/>
        <dbReference type="ChEBI" id="CHEBI:57945"/>
        <dbReference type="ChEBI" id="CHEBI:606564"/>
        <dbReference type="EC" id="1.1.1.141"/>
    </reaction>
    <physiologicalReaction direction="left-to-right" evidence="18">
        <dbReference type="Rhea" id="RHEA:11877"/>
    </physiologicalReaction>
</comment>
<dbReference type="PaxDb" id="6945-B7PX23"/>
<comment type="catalytic activity">
    <reaction evidence="13">
        <text>(11R)-hydroxy-(5Z,8Z,12E,14Z)-eicosatetraenoate + NAD(+) = 11-oxo-(5Z,8Z,12E,14Z)-eicosatetraenoate + NADH + H(+)</text>
        <dbReference type="Rhea" id="RHEA:48640"/>
        <dbReference type="ChEBI" id="CHEBI:15378"/>
        <dbReference type="ChEBI" id="CHEBI:57540"/>
        <dbReference type="ChEBI" id="CHEBI:57945"/>
        <dbReference type="ChEBI" id="CHEBI:78836"/>
        <dbReference type="ChEBI" id="CHEBI:90697"/>
    </reaction>
    <physiologicalReaction direction="left-to-right" evidence="13">
        <dbReference type="Rhea" id="RHEA:48641"/>
    </physiologicalReaction>
</comment>
<sequence length="182" mass="19910">LLDCFSKTKSKFGGLDIVVNNAGVAGEARWKKIFAINTAVFCGTLLGFKYMGKDNGHKGGHIINVASVAGAYEINVASSHTMAEKLNDISLTAGGTDLHFNRHGVKVNCICPEPMDTPLWWGVSEFCKTKDDTTSFAQDYDKRVQRIEDVAKGVVKIIEDGQNGSALVALHGQDFKYYNFQE</sequence>
<reference evidence="24" key="2">
    <citation type="submission" date="2020-05" db="UniProtKB">
        <authorList>
            <consortium name="EnsemblMetazoa"/>
        </authorList>
    </citation>
    <scope>IDENTIFICATION</scope>
    <source>
        <strain evidence="24">wikel</strain>
    </source>
</reference>
<comment type="catalytic activity">
    <reaction evidence="19">
        <text>resolvin D2 + NAD(+) = 16-oxoresolvin D2 + NADH + H(+)</text>
        <dbReference type="Rhea" id="RHEA:53588"/>
        <dbReference type="ChEBI" id="CHEBI:15378"/>
        <dbReference type="ChEBI" id="CHEBI:57540"/>
        <dbReference type="ChEBI" id="CHEBI:57945"/>
        <dbReference type="ChEBI" id="CHEBI:133367"/>
        <dbReference type="ChEBI" id="CHEBI:137498"/>
    </reaction>
    <physiologicalReaction direction="left-to-right" evidence="19">
        <dbReference type="Rhea" id="RHEA:53589"/>
    </physiologicalReaction>
</comment>
<comment type="catalytic activity">
    <reaction evidence="15">
        <text>resolvin D2 + NAD(+) = 7-oxoresolvin D2 + NADH + H(+)</text>
        <dbReference type="Rhea" id="RHEA:53584"/>
        <dbReference type="ChEBI" id="CHEBI:15378"/>
        <dbReference type="ChEBI" id="CHEBI:57540"/>
        <dbReference type="ChEBI" id="CHEBI:57945"/>
        <dbReference type="ChEBI" id="CHEBI:133367"/>
        <dbReference type="ChEBI" id="CHEBI:137497"/>
    </reaction>
    <physiologicalReaction direction="left-to-right" evidence="15">
        <dbReference type="Rhea" id="RHEA:53585"/>
    </physiologicalReaction>
</comment>
<reference evidence="23 25" key="1">
    <citation type="submission" date="2008-03" db="EMBL/GenBank/DDBJ databases">
        <title>Annotation of Ixodes scapularis.</title>
        <authorList>
            <consortium name="Ixodes scapularis Genome Project Consortium"/>
            <person name="Caler E."/>
            <person name="Hannick L.I."/>
            <person name="Bidwell S."/>
            <person name="Joardar V."/>
            <person name="Thiagarajan M."/>
            <person name="Amedeo P."/>
            <person name="Galinsky K.J."/>
            <person name="Schobel S."/>
            <person name="Inman J."/>
            <person name="Hostetler J."/>
            <person name="Miller J."/>
            <person name="Hammond M."/>
            <person name="Megy K."/>
            <person name="Lawson D."/>
            <person name="Kodira C."/>
            <person name="Sutton G."/>
            <person name="Meyer J."/>
            <person name="Hill C.A."/>
            <person name="Birren B."/>
            <person name="Nene V."/>
            <person name="Collins F."/>
            <person name="Alarcon-Chaidez F."/>
            <person name="Wikel S."/>
            <person name="Strausberg R."/>
        </authorList>
    </citation>
    <scope>NUCLEOTIDE SEQUENCE [LARGE SCALE GENOMIC DNA]</scope>
    <source>
        <strain evidence="25">Wikel</strain>
        <strain evidence="23">Wikel colony</strain>
    </source>
</reference>
<evidence type="ECO:0000256" key="14">
    <source>
        <dbReference type="ARBA" id="ARBA00048170"/>
    </source>
</evidence>
<evidence type="ECO:0000313" key="25">
    <source>
        <dbReference type="Proteomes" id="UP000001555"/>
    </source>
</evidence>
<dbReference type="GO" id="GO:0016491">
    <property type="term" value="F:oxidoreductase activity"/>
    <property type="evidence" value="ECO:0007669"/>
    <property type="project" value="UniProtKB-KW"/>
</dbReference>
<evidence type="ECO:0000256" key="22">
    <source>
        <dbReference type="RuleBase" id="RU000363"/>
    </source>
</evidence>
<dbReference type="PANTHER" id="PTHR44229">
    <property type="entry name" value="15-HYDROXYPROSTAGLANDIN DEHYDROGENASE [NAD(+)]"/>
    <property type="match status" value="1"/>
</dbReference>
<organism>
    <name type="scientific">Ixodes scapularis</name>
    <name type="common">Black-legged tick</name>
    <name type="synonym">Deer tick</name>
    <dbReference type="NCBI Taxonomy" id="6945"/>
    <lineage>
        <taxon>Eukaryota</taxon>
        <taxon>Metazoa</taxon>
        <taxon>Ecdysozoa</taxon>
        <taxon>Arthropoda</taxon>
        <taxon>Chelicerata</taxon>
        <taxon>Arachnida</taxon>
        <taxon>Acari</taxon>
        <taxon>Parasitiformes</taxon>
        <taxon>Ixodida</taxon>
        <taxon>Ixodoidea</taxon>
        <taxon>Ixodidae</taxon>
        <taxon>Ixodinae</taxon>
        <taxon>Ixodes</taxon>
    </lineage>
</organism>
<protein>
    <recommendedName>
        <fullName evidence="5">15-hydroxyprostaglandin dehydrogenase [NAD(+)]</fullName>
        <ecNumber evidence="3">1.1.1.141</ecNumber>
        <ecNumber evidence="4">1.1.1.232</ecNumber>
    </recommendedName>
    <alternativeName>
        <fullName evidence="7">Eicosanoid/docosanoid dehydrogenase [NAD(+)]</fullName>
    </alternativeName>
    <alternativeName>
        <fullName evidence="6">Prostaglandin dehydrogenase 1</fullName>
    </alternativeName>
</protein>
<dbReference type="GO" id="GO:0005737">
    <property type="term" value="C:cytoplasm"/>
    <property type="evidence" value="ECO:0000318"/>
    <property type="project" value="GO_Central"/>
</dbReference>
<evidence type="ECO:0000256" key="16">
    <source>
        <dbReference type="ARBA" id="ARBA00048535"/>
    </source>
</evidence>
<dbReference type="EMBL" id="ABJB010180188">
    <property type="status" value="NOT_ANNOTATED_CDS"/>
    <property type="molecule type" value="Genomic_DNA"/>
</dbReference>
<evidence type="ECO:0000256" key="20">
    <source>
        <dbReference type="ARBA" id="ARBA00049151"/>
    </source>
</evidence>
<comment type="catalytic activity">
    <reaction evidence="17">
        <text>prostaglandin A1 + NAD(+) = 15-oxo-prostaglandin A1 + NADH + H(+)</text>
        <dbReference type="Rhea" id="RHEA:41263"/>
        <dbReference type="ChEBI" id="CHEBI:15378"/>
        <dbReference type="ChEBI" id="CHEBI:57398"/>
        <dbReference type="ChEBI" id="CHEBI:57540"/>
        <dbReference type="ChEBI" id="CHEBI:57945"/>
        <dbReference type="ChEBI" id="CHEBI:85072"/>
    </reaction>
    <physiologicalReaction direction="left-to-right" evidence="17">
        <dbReference type="Rhea" id="RHEA:41264"/>
    </physiologicalReaction>
</comment>
<name>B7PX23_IXOSC</name>
<evidence type="ECO:0000256" key="3">
    <source>
        <dbReference type="ARBA" id="ARBA00038968"/>
    </source>
</evidence>
<evidence type="ECO:0000256" key="18">
    <source>
        <dbReference type="ARBA" id="ARBA00048739"/>
    </source>
</evidence>
<dbReference type="STRING" id="6945.B7PX23"/>
<evidence type="ECO:0000256" key="19">
    <source>
        <dbReference type="ARBA" id="ARBA00048921"/>
    </source>
</evidence>
<proteinExistence type="inferred from homology"/>
<evidence type="ECO:0000256" key="9">
    <source>
        <dbReference type="ARBA" id="ARBA00047325"/>
    </source>
</evidence>
<accession>B7PX23</accession>
<evidence type="ECO:0000256" key="5">
    <source>
        <dbReference type="ARBA" id="ARBA00040276"/>
    </source>
</evidence>
<comment type="catalytic activity">
    <reaction evidence="16">
        <text>lipoxin A4 + NAD(+) = 15-oxo-(5S,6R)-dihydroxy-(7E,9E,11Z,13E)-eicosatetraenoate + NADH + H(+)</text>
        <dbReference type="Rhea" id="RHEA:41572"/>
        <dbReference type="ChEBI" id="CHEBI:15378"/>
        <dbReference type="ChEBI" id="CHEBI:57540"/>
        <dbReference type="ChEBI" id="CHEBI:57945"/>
        <dbReference type="ChEBI" id="CHEBI:67026"/>
        <dbReference type="ChEBI" id="CHEBI:78311"/>
    </reaction>
    <physiologicalReaction direction="left-to-right" evidence="16">
        <dbReference type="Rhea" id="RHEA:41573"/>
    </physiologicalReaction>
</comment>
<comment type="catalytic activity">
    <reaction evidence="14">
        <text>resolvin D1 + NAD(+) = 17-oxoresolvin D1 + NADH + H(+)</text>
        <dbReference type="Rhea" id="RHEA:50128"/>
        <dbReference type="ChEBI" id="CHEBI:15378"/>
        <dbReference type="ChEBI" id="CHEBI:57540"/>
        <dbReference type="ChEBI" id="CHEBI:57945"/>
        <dbReference type="ChEBI" id="CHEBI:132079"/>
        <dbReference type="ChEBI" id="CHEBI:132081"/>
    </reaction>
    <physiologicalReaction direction="left-to-right" evidence="14">
        <dbReference type="Rhea" id="RHEA:50129"/>
    </physiologicalReaction>
</comment>
<dbReference type="EC" id="1.1.1.232" evidence="4"/>
<evidence type="ECO:0000256" key="1">
    <source>
        <dbReference type="ARBA" id="ARBA00006484"/>
    </source>
</evidence>
<keyword evidence="2 23" id="KW-0560">Oxidoreductase</keyword>
<dbReference type="EMBL" id="DS811280">
    <property type="protein sequence ID" value="EEC11145.1"/>
    <property type="molecule type" value="Genomic_DNA"/>
</dbReference>
<dbReference type="PRINTS" id="PR00080">
    <property type="entry name" value="SDRFAMILY"/>
</dbReference>
<dbReference type="FunCoup" id="B7PX23">
    <property type="interactions" value="245"/>
</dbReference>
<comment type="catalytic activity">
    <reaction evidence="12">
        <text>15-oxo-(5S,6R)-dihydroxy-(7E,9E,11Z)-eicosatrienoate + NADH + H(+) = (5S,6R,15S)-trihydroxy-(7E,9E,11Z)-eicosatrienoate + NAD(+)</text>
        <dbReference type="Rhea" id="RHEA:41596"/>
        <dbReference type="ChEBI" id="CHEBI:15378"/>
        <dbReference type="ChEBI" id="CHEBI:57540"/>
        <dbReference type="ChEBI" id="CHEBI:57945"/>
        <dbReference type="ChEBI" id="CHEBI:78325"/>
        <dbReference type="ChEBI" id="CHEBI:78329"/>
    </reaction>
    <physiologicalReaction direction="left-to-right" evidence="12">
        <dbReference type="Rhea" id="RHEA:41597"/>
    </physiologicalReaction>
</comment>
<evidence type="ECO:0000256" key="4">
    <source>
        <dbReference type="ARBA" id="ARBA00039060"/>
    </source>
</evidence>
<dbReference type="PANTHER" id="PTHR44229:SF4">
    <property type="entry name" value="15-HYDROXYPROSTAGLANDIN DEHYDROGENASE [NAD(+)]"/>
    <property type="match status" value="1"/>
</dbReference>
<dbReference type="FunFam" id="3.40.50.720:FF:001854">
    <property type="entry name" value="15-hydroxyprostaglandin dehydrogenase, putative"/>
    <property type="match status" value="1"/>
</dbReference>
<comment type="function">
    <text evidence="8">Catalyzes the NAD-dependent dehydrogenation (oxidation) of a broad array of hydroxylated polyunsaturated fatty acids (mainly eicosanoids and docosanoids, including prostaglandins, lipoxins and resolvins), yielding their corresponding keto (oxo) metabolites. Decreases the levels of the pro-proliferative prostaglandins such as prostaglandin E2 (whose activity is increased in cancer because of an increase in the expression of cyclooxygenase 2) and generates oxo-fatty acid products that can profoundly influence cell function by abrogating pro-inflammatory cytokine expression. Converts resolvins E1, D1 and D2 to their oxo products, which represents a mode of resolvin inactivation. Resolvin E1 plays important roles during the resolution phase of acute inflammation, while resolvins D1 and D2 have a unique role in obesity-induced adipose inflammation.</text>
</comment>
<evidence type="ECO:0000256" key="6">
    <source>
        <dbReference type="ARBA" id="ARBA00041812"/>
    </source>
</evidence>
<evidence type="ECO:0000313" key="24">
    <source>
        <dbReference type="EnsemblMetazoa" id="ISCW007840-PA"/>
    </source>
</evidence>
<dbReference type="SUPFAM" id="SSF51735">
    <property type="entry name" value="NAD(P)-binding Rossmann-fold domains"/>
    <property type="match status" value="1"/>
</dbReference>
<dbReference type="InterPro" id="IPR036291">
    <property type="entry name" value="NAD(P)-bd_dom_sf"/>
</dbReference>
<evidence type="ECO:0000256" key="15">
    <source>
        <dbReference type="ARBA" id="ARBA00048393"/>
    </source>
</evidence>
<comment type="catalytic activity">
    <reaction evidence="20">
        <text>(15S)-hydroxy-(5Z,8Z,11Z,13E)-eicosatetraenoate + NAD(+) = 15-oxo-(5Z,8Z,11Z,13E)-eicosatetraenoate + NADH + H(+)</text>
        <dbReference type="Rhea" id="RHEA:23260"/>
        <dbReference type="ChEBI" id="CHEBI:15378"/>
        <dbReference type="ChEBI" id="CHEBI:57409"/>
        <dbReference type="ChEBI" id="CHEBI:57410"/>
        <dbReference type="ChEBI" id="CHEBI:57540"/>
        <dbReference type="ChEBI" id="CHEBI:57945"/>
        <dbReference type="EC" id="1.1.1.232"/>
    </reaction>
    <physiologicalReaction direction="left-to-right" evidence="20">
        <dbReference type="Rhea" id="RHEA:23261"/>
    </physiologicalReaction>
</comment>
<evidence type="ECO:0000313" key="23">
    <source>
        <dbReference type="EMBL" id="EEC11145.1"/>
    </source>
</evidence>
<comment type="catalytic activity">
    <reaction evidence="21">
        <text>resolvin E1 + NAD(+) = 18-oxo-resolvin E1 + NADH + H(+)</text>
        <dbReference type="Rhea" id="RHEA:49244"/>
        <dbReference type="ChEBI" id="CHEBI:15378"/>
        <dbReference type="ChEBI" id="CHEBI:57540"/>
        <dbReference type="ChEBI" id="CHEBI:57945"/>
        <dbReference type="ChEBI" id="CHEBI:91000"/>
        <dbReference type="ChEBI" id="CHEBI:91001"/>
    </reaction>
    <physiologicalReaction direction="left-to-right" evidence="21">
        <dbReference type="Rhea" id="RHEA:49245"/>
    </physiologicalReaction>
</comment>
<dbReference type="EMBL" id="ABJB010191723">
    <property type="status" value="NOT_ANNOTATED_CDS"/>
    <property type="molecule type" value="Genomic_DNA"/>
</dbReference>
<comment type="similarity">
    <text evidence="1 22">Belongs to the short-chain dehydrogenases/reductases (SDR) family.</text>
</comment>
<dbReference type="AlphaFoldDB" id="B7PX23"/>
<dbReference type="Pfam" id="PF00106">
    <property type="entry name" value="adh_short"/>
    <property type="match status" value="1"/>
</dbReference>
<dbReference type="VEuPathDB" id="VectorBase:ISCI007840"/>
<evidence type="ECO:0000256" key="21">
    <source>
        <dbReference type="ARBA" id="ARBA00049188"/>
    </source>
</evidence>
<evidence type="ECO:0000256" key="8">
    <source>
        <dbReference type="ARBA" id="ARBA00045705"/>
    </source>
</evidence>
<evidence type="ECO:0000256" key="10">
    <source>
        <dbReference type="ARBA" id="ARBA00047672"/>
    </source>
</evidence>
<evidence type="ECO:0000256" key="13">
    <source>
        <dbReference type="ARBA" id="ARBA00048144"/>
    </source>
</evidence>
<evidence type="ECO:0000256" key="12">
    <source>
        <dbReference type="ARBA" id="ARBA00048140"/>
    </source>
</evidence>
<dbReference type="EnsemblMetazoa" id="ISCW007840-RA">
    <property type="protein sequence ID" value="ISCW007840-PA"/>
    <property type="gene ID" value="ISCW007840"/>
</dbReference>
<evidence type="ECO:0000256" key="2">
    <source>
        <dbReference type="ARBA" id="ARBA00023002"/>
    </source>
</evidence>
<comment type="catalytic activity">
    <reaction evidence="9">
        <text>prostaglandin E1 + NAD(+) = 15-oxoprostaglandin E1 + NADH + H(+)</text>
        <dbReference type="Rhea" id="RHEA:16477"/>
        <dbReference type="ChEBI" id="CHEBI:15378"/>
        <dbReference type="ChEBI" id="CHEBI:57397"/>
        <dbReference type="ChEBI" id="CHEBI:57401"/>
        <dbReference type="ChEBI" id="CHEBI:57540"/>
        <dbReference type="ChEBI" id="CHEBI:57945"/>
    </reaction>
    <physiologicalReaction direction="left-to-right" evidence="9">
        <dbReference type="Rhea" id="RHEA:16478"/>
    </physiologicalReaction>
</comment>
<feature type="non-terminal residue" evidence="23">
    <location>
        <position position="1"/>
    </location>
</feature>
<evidence type="ECO:0000256" key="17">
    <source>
        <dbReference type="ARBA" id="ARBA00048611"/>
    </source>
</evidence>
<evidence type="ECO:0000256" key="7">
    <source>
        <dbReference type="ARBA" id="ARBA00042026"/>
    </source>
</evidence>
<dbReference type="HOGENOM" id="CLU_010194_2_16_1"/>
<dbReference type="VEuPathDB" id="VectorBase:ISCW007840"/>
<gene>
    <name evidence="23" type="ORF">IscW_ISCW007840</name>
</gene>
<dbReference type="InterPro" id="IPR002347">
    <property type="entry name" value="SDR_fam"/>
</dbReference>
<comment type="catalytic activity">
    <reaction evidence="11">
        <text>14-hydroxy-(4Z,7Z,10Z,12E,16Z,19Z)-docosahexaenoate + NAD(+) = 14-oxo-(4Z,7Z,10Z,12E,16Z,19Z)-docosahexaenoate + NADH + H(+)</text>
        <dbReference type="Rhea" id="RHEA:48952"/>
        <dbReference type="ChEBI" id="CHEBI:15378"/>
        <dbReference type="ChEBI" id="CHEBI:57540"/>
        <dbReference type="ChEBI" id="CHEBI:57945"/>
        <dbReference type="ChEBI" id="CHEBI:90866"/>
        <dbReference type="ChEBI" id="CHEBI:90867"/>
    </reaction>
    <physiologicalReaction direction="left-to-right" evidence="11">
        <dbReference type="Rhea" id="RHEA:48953"/>
    </physiologicalReaction>
</comment>
<dbReference type="PRINTS" id="PR00081">
    <property type="entry name" value="GDHRDH"/>
</dbReference>
<comment type="catalytic activity">
    <reaction evidence="10">
        <text>resolvin D1 + NAD(+) = 8-oxoresolvin D1 + NADH + H(+)</text>
        <dbReference type="Rhea" id="RHEA:50124"/>
        <dbReference type="ChEBI" id="CHEBI:15378"/>
        <dbReference type="ChEBI" id="CHEBI:57540"/>
        <dbReference type="ChEBI" id="CHEBI:57945"/>
        <dbReference type="ChEBI" id="CHEBI:132079"/>
        <dbReference type="ChEBI" id="CHEBI:132080"/>
    </reaction>
    <physiologicalReaction direction="left-to-right" evidence="10">
        <dbReference type="Rhea" id="RHEA:50125"/>
    </physiologicalReaction>
</comment>
<evidence type="ECO:0000256" key="11">
    <source>
        <dbReference type="ARBA" id="ARBA00048008"/>
    </source>
</evidence>
<keyword evidence="25" id="KW-1185">Reference proteome</keyword>
<dbReference type="Proteomes" id="UP000001555">
    <property type="component" value="Unassembled WGS sequence"/>
</dbReference>